<feature type="domain" description="N-acetyltransferase" evidence="3">
    <location>
        <begin position="117"/>
        <end position="248"/>
    </location>
</feature>
<evidence type="ECO:0000313" key="4">
    <source>
        <dbReference type="EMBL" id="MFD2464299.1"/>
    </source>
</evidence>
<dbReference type="EC" id="2.3.1.-" evidence="4"/>
<accession>A0ABW5GU07</accession>
<proteinExistence type="predicted"/>
<dbReference type="Gene3D" id="3.40.630.30">
    <property type="match status" value="1"/>
</dbReference>
<sequence>MITARELDDLMHQGWRALTCAEVDGWLVRRSAGVTTRANSVLPRTPPADPVRALREVERLYHDAGLASTFQVGPAARPGDLDDLLAARGYTPLRPTVLQTAEVATVLRRLPPDESAVRIDKSPDAAWLDLWSRTDGRGGAETLAVAREIMESTPALYASVTGGSGVTAIGRLALVGTWGGLYGLAVRPDARRRGQAAAVLRALLAEASGHGVDSVWLQVLADNEPALKLYDRAGFTTAARYHYRTRPA</sequence>
<dbReference type="Pfam" id="PF24553">
    <property type="entry name" value="Rv0428c_C"/>
    <property type="match status" value="1"/>
</dbReference>
<dbReference type="InterPro" id="IPR000182">
    <property type="entry name" value="GNAT_dom"/>
</dbReference>
<organism evidence="4 5">
    <name type="scientific">Amycolatopsis samaneae</name>
    <dbReference type="NCBI Taxonomy" id="664691"/>
    <lineage>
        <taxon>Bacteria</taxon>
        <taxon>Bacillati</taxon>
        <taxon>Actinomycetota</taxon>
        <taxon>Actinomycetes</taxon>
        <taxon>Pseudonocardiales</taxon>
        <taxon>Pseudonocardiaceae</taxon>
        <taxon>Amycolatopsis</taxon>
    </lineage>
</organism>
<dbReference type="PANTHER" id="PTHR43420:SF12">
    <property type="entry name" value="N-ACETYLTRANSFERASE DOMAIN-CONTAINING PROTEIN"/>
    <property type="match status" value="1"/>
</dbReference>
<keyword evidence="5" id="KW-1185">Reference proteome</keyword>
<dbReference type="InterPro" id="IPR050680">
    <property type="entry name" value="YpeA/RimI_acetyltransf"/>
</dbReference>
<evidence type="ECO:0000313" key="5">
    <source>
        <dbReference type="Proteomes" id="UP001597419"/>
    </source>
</evidence>
<dbReference type="InterPro" id="IPR016181">
    <property type="entry name" value="Acyl_CoA_acyltransferase"/>
</dbReference>
<dbReference type="PROSITE" id="PS51186">
    <property type="entry name" value="GNAT"/>
    <property type="match status" value="1"/>
</dbReference>
<dbReference type="Proteomes" id="UP001597419">
    <property type="component" value="Unassembled WGS sequence"/>
</dbReference>
<dbReference type="PANTHER" id="PTHR43420">
    <property type="entry name" value="ACETYLTRANSFERASE"/>
    <property type="match status" value="1"/>
</dbReference>
<evidence type="ECO:0000256" key="1">
    <source>
        <dbReference type="ARBA" id="ARBA00022679"/>
    </source>
</evidence>
<dbReference type="SUPFAM" id="SSF55729">
    <property type="entry name" value="Acyl-CoA N-acyltransferases (Nat)"/>
    <property type="match status" value="1"/>
</dbReference>
<dbReference type="GO" id="GO:0016746">
    <property type="term" value="F:acyltransferase activity"/>
    <property type="evidence" value="ECO:0007669"/>
    <property type="project" value="UniProtKB-KW"/>
</dbReference>
<evidence type="ECO:0000259" key="3">
    <source>
        <dbReference type="PROSITE" id="PS51186"/>
    </source>
</evidence>
<protein>
    <submittedName>
        <fullName evidence="4">GNAT family N-acetyltransferase</fullName>
        <ecNumber evidence="4">2.3.1.-</ecNumber>
    </submittedName>
</protein>
<dbReference type="EMBL" id="JBHUKU010000025">
    <property type="protein sequence ID" value="MFD2464299.1"/>
    <property type="molecule type" value="Genomic_DNA"/>
</dbReference>
<dbReference type="InterPro" id="IPR056935">
    <property type="entry name" value="Rv0428c-like_C"/>
</dbReference>
<name>A0ABW5GU07_9PSEU</name>
<keyword evidence="2 4" id="KW-0012">Acyltransferase</keyword>
<keyword evidence="1 4" id="KW-0808">Transferase</keyword>
<reference evidence="5" key="1">
    <citation type="journal article" date="2019" name="Int. J. Syst. Evol. Microbiol.">
        <title>The Global Catalogue of Microorganisms (GCM) 10K type strain sequencing project: providing services to taxonomists for standard genome sequencing and annotation.</title>
        <authorList>
            <consortium name="The Broad Institute Genomics Platform"/>
            <consortium name="The Broad Institute Genome Sequencing Center for Infectious Disease"/>
            <person name="Wu L."/>
            <person name="Ma J."/>
        </authorList>
    </citation>
    <scope>NUCLEOTIDE SEQUENCE [LARGE SCALE GENOMIC DNA]</scope>
    <source>
        <strain evidence="5">CGMCC 4.7643</strain>
    </source>
</reference>
<gene>
    <name evidence="4" type="ORF">ACFSYJ_37170</name>
</gene>
<dbReference type="RefSeq" id="WP_345404946.1">
    <property type="nucleotide sequence ID" value="NZ_BAABHG010000017.1"/>
</dbReference>
<evidence type="ECO:0000256" key="2">
    <source>
        <dbReference type="ARBA" id="ARBA00023315"/>
    </source>
</evidence>
<comment type="caution">
    <text evidence="4">The sequence shown here is derived from an EMBL/GenBank/DDBJ whole genome shotgun (WGS) entry which is preliminary data.</text>
</comment>